<reference evidence="2 3" key="1">
    <citation type="journal article" date="2024" name="Genome Biol. Evol.">
        <title>Chromosome-level genome assembly of the viviparous eelpout Zoarces viviparus.</title>
        <authorList>
            <person name="Fuhrmann N."/>
            <person name="Brasseur M.V."/>
            <person name="Bakowski C.E."/>
            <person name="Podsiadlowski L."/>
            <person name="Prost S."/>
            <person name="Krehenwinkel H."/>
            <person name="Mayer C."/>
        </authorList>
    </citation>
    <scope>NUCLEOTIDE SEQUENCE [LARGE SCALE GENOMIC DNA]</scope>
    <source>
        <strain evidence="2">NO-MEL_2022_Ind0_liver</strain>
    </source>
</reference>
<keyword evidence="3" id="KW-1185">Reference proteome</keyword>
<proteinExistence type="predicted"/>
<accession>A0AAW1F175</accession>
<protein>
    <submittedName>
        <fullName evidence="2">Uncharacterized protein</fullName>
    </submittedName>
</protein>
<comment type="caution">
    <text evidence="2">The sequence shown here is derived from an EMBL/GenBank/DDBJ whole genome shotgun (WGS) entry which is preliminary data.</text>
</comment>
<dbReference type="EMBL" id="JBCEZU010000111">
    <property type="protein sequence ID" value="KAK9528376.1"/>
    <property type="molecule type" value="Genomic_DNA"/>
</dbReference>
<dbReference type="Proteomes" id="UP001488805">
    <property type="component" value="Unassembled WGS sequence"/>
</dbReference>
<gene>
    <name evidence="2" type="ORF">VZT92_012542</name>
</gene>
<sequence length="66" mass="7594">MDLVRDVASAPAPRQPAEHLHYSSIRFTQNQEEALYSIRPAQPHRQTEEEVEYTDIKTDNVSSSPR</sequence>
<name>A0AAW1F175_ZOAVI</name>
<evidence type="ECO:0000313" key="2">
    <source>
        <dbReference type="EMBL" id="KAK9528376.1"/>
    </source>
</evidence>
<evidence type="ECO:0000313" key="3">
    <source>
        <dbReference type="Proteomes" id="UP001488805"/>
    </source>
</evidence>
<feature type="region of interest" description="Disordered" evidence="1">
    <location>
        <begin position="38"/>
        <end position="66"/>
    </location>
</feature>
<evidence type="ECO:0000256" key="1">
    <source>
        <dbReference type="SAM" id="MobiDB-lite"/>
    </source>
</evidence>
<organism evidence="2 3">
    <name type="scientific">Zoarces viviparus</name>
    <name type="common">Viviparous eelpout</name>
    <name type="synonym">Blennius viviparus</name>
    <dbReference type="NCBI Taxonomy" id="48416"/>
    <lineage>
        <taxon>Eukaryota</taxon>
        <taxon>Metazoa</taxon>
        <taxon>Chordata</taxon>
        <taxon>Craniata</taxon>
        <taxon>Vertebrata</taxon>
        <taxon>Euteleostomi</taxon>
        <taxon>Actinopterygii</taxon>
        <taxon>Neopterygii</taxon>
        <taxon>Teleostei</taxon>
        <taxon>Neoteleostei</taxon>
        <taxon>Acanthomorphata</taxon>
        <taxon>Eupercaria</taxon>
        <taxon>Perciformes</taxon>
        <taxon>Cottioidei</taxon>
        <taxon>Zoarcales</taxon>
        <taxon>Zoarcidae</taxon>
        <taxon>Zoarcinae</taxon>
        <taxon>Zoarces</taxon>
    </lineage>
</organism>
<dbReference type="AlphaFoldDB" id="A0AAW1F175"/>